<evidence type="ECO:0000259" key="3">
    <source>
        <dbReference type="Pfam" id="PF13946"/>
    </source>
</evidence>
<comment type="subcellular location">
    <subcellularLocation>
        <location evidence="1">Secreted</location>
    </subcellularLocation>
</comment>
<dbReference type="AlphaFoldDB" id="A0A562PWC2"/>
<feature type="domain" description="DUF4214" evidence="3">
    <location>
        <begin position="190"/>
        <end position="258"/>
    </location>
</feature>
<dbReference type="EMBL" id="CP046904">
    <property type="protein sequence ID" value="QGZ39496.1"/>
    <property type="molecule type" value="Genomic_DNA"/>
</dbReference>
<dbReference type="GO" id="GO:0005509">
    <property type="term" value="F:calcium ion binding"/>
    <property type="evidence" value="ECO:0007669"/>
    <property type="project" value="InterPro"/>
</dbReference>
<dbReference type="InterPro" id="IPR011049">
    <property type="entry name" value="Serralysin-like_metalloprot_C"/>
</dbReference>
<dbReference type="Proteomes" id="UP000315112">
    <property type="component" value="Unassembled WGS sequence"/>
</dbReference>
<evidence type="ECO:0000313" key="7">
    <source>
        <dbReference type="Proteomes" id="UP000437862"/>
    </source>
</evidence>
<dbReference type="OrthoDB" id="480426at2"/>
<dbReference type="Gene3D" id="2.150.10.10">
    <property type="entry name" value="Serralysin-like metalloprotease, C-terminal"/>
    <property type="match status" value="2"/>
</dbReference>
<dbReference type="InterPro" id="IPR018511">
    <property type="entry name" value="Hemolysin-typ_Ca-bd_CS"/>
</dbReference>
<dbReference type="InterPro" id="IPR001343">
    <property type="entry name" value="Hemolysn_Ca-bd"/>
</dbReference>
<dbReference type="RefSeq" id="WP_145874189.1">
    <property type="nucleotide sequence ID" value="NZ_CP046904.1"/>
</dbReference>
<proteinExistence type="predicted"/>
<dbReference type="EMBL" id="VLKW01000003">
    <property type="protein sequence ID" value="TWI48386.1"/>
    <property type="molecule type" value="Genomic_DNA"/>
</dbReference>
<dbReference type="Gene3D" id="1.10.3130.20">
    <property type="entry name" value="Phycobilisome linker domain"/>
    <property type="match status" value="1"/>
</dbReference>
<keyword evidence="2" id="KW-0964">Secreted</keyword>
<gene>
    <name evidence="4" type="ORF">GO485_10860</name>
    <name evidence="5" type="ORF">IP92_01775</name>
</gene>
<keyword evidence="7" id="KW-1185">Reference proteome</keyword>
<name>A0A562PWC2_9BURK</name>
<organism evidence="5 6">
    <name type="scientific">Pseudoduganella flava</name>
    <dbReference type="NCBI Taxonomy" id="871742"/>
    <lineage>
        <taxon>Bacteria</taxon>
        <taxon>Pseudomonadati</taxon>
        <taxon>Pseudomonadota</taxon>
        <taxon>Betaproteobacteria</taxon>
        <taxon>Burkholderiales</taxon>
        <taxon>Oxalobacteraceae</taxon>
        <taxon>Telluria group</taxon>
        <taxon>Pseudoduganella</taxon>
    </lineage>
</organism>
<dbReference type="InterPro" id="IPR025282">
    <property type="entry name" value="DUF4214"/>
</dbReference>
<dbReference type="InterPro" id="IPR038255">
    <property type="entry name" value="PBS_linker_sf"/>
</dbReference>
<evidence type="ECO:0000313" key="5">
    <source>
        <dbReference type="EMBL" id="TWI48386.1"/>
    </source>
</evidence>
<dbReference type="PROSITE" id="PS00330">
    <property type="entry name" value="HEMOLYSIN_CALCIUM"/>
    <property type="match status" value="2"/>
</dbReference>
<reference evidence="4 7" key="3">
    <citation type="submission" date="2019-12" db="EMBL/GenBank/DDBJ databases">
        <title>Draft Genome Sequences of Six Type Strains of the Genus Massilia.</title>
        <authorList>
            <person name="Miess H."/>
            <person name="Frediansyah A."/>
            <person name="Goeker M."/>
            <person name="Gross H."/>
        </authorList>
    </citation>
    <scope>NUCLEOTIDE SEQUENCE [LARGE SCALE GENOMIC DNA]</scope>
    <source>
        <strain evidence="4 7">DSM 26639</strain>
    </source>
</reference>
<dbReference type="Proteomes" id="UP000437862">
    <property type="component" value="Chromosome"/>
</dbReference>
<dbReference type="InterPro" id="IPR050557">
    <property type="entry name" value="RTX_toxin/Mannuronan_C5-epim"/>
</dbReference>
<sequence length="273" mass="28377">MADTPLLLGGTSANDVLTGGTADDVLLGQGGADRLIGGDGNDKLNSGEYVTTGGPVLDGIGDLLDGGNGDDMLAGGSGNDTLIGGAGDDTLSGGGGLDTAVYGVNRDVYTVAKGNGAIGLTAIGGSETDLLIGVERIQFADTALAFDIDGNAGQVYRLYQAVFDRQPDLPGIGHWLSIREDRGWSMRDIASAFLHSDEFNRMYGNADDAQFLTALYRNALHREPDQPGLQSWLTAISLGLSREEILLGFSESAENQAQVIGSIQNGIEYHPVG</sequence>
<reference evidence="5 6" key="1">
    <citation type="journal article" date="2015" name="Stand. Genomic Sci.">
        <title>Genomic Encyclopedia of Bacterial and Archaeal Type Strains, Phase III: the genomes of soil and plant-associated and newly described type strains.</title>
        <authorList>
            <person name="Whitman W.B."/>
            <person name="Woyke T."/>
            <person name="Klenk H.P."/>
            <person name="Zhou Y."/>
            <person name="Lilburn T.G."/>
            <person name="Beck B.J."/>
            <person name="De Vos P."/>
            <person name="Vandamme P."/>
            <person name="Eisen J.A."/>
            <person name="Garrity G."/>
            <person name="Hugenholtz P."/>
            <person name="Kyrpides N.C."/>
        </authorList>
    </citation>
    <scope>NUCLEOTIDE SEQUENCE [LARGE SCALE GENOMIC DNA]</scope>
    <source>
        <strain evidence="5 6">CGMCC 1.10685</strain>
    </source>
</reference>
<accession>A0A562PWC2</accession>
<dbReference type="GO" id="GO:0005576">
    <property type="term" value="C:extracellular region"/>
    <property type="evidence" value="ECO:0007669"/>
    <property type="project" value="UniProtKB-SubCell"/>
</dbReference>
<evidence type="ECO:0000256" key="1">
    <source>
        <dbReference type="ARBA" id="ARBA00004613"/>
    </source>
</evidence>
<dbReference type="SUPFAM" id="SSF51120">
    <property type="entry name" value="beta-Roll"/>
    <property type="match status" value="1"/>
</dbReference>
<reference evidence="5" key="2">
    <citation type="submission" date="2019-07" db="EMBL/GenBank/DDBJ databases">
        <authorList>
            <person name="Whitman W."/>
            <person name="Huntemann M."/>
            <person name="Clum A."/>
            <person name="Pillay M."/>
            <person name="Palaniappan K."/>
            <person name="Varghese N."/>
            <person name="Mikhailova N."/>
            <person name="Stamatis D."/>
            <person name="Reddy T."/>
            <person name="Daum C."/>
            <person name="Shapiro N."/>
            <person name="Ivanova N."/>
            <person name="Kyrpides N."/>
            <person name="Woyke T."/>
        </authorList>
    </citation>
    <scope>NUCLEOTIDE SEQUENCE</scope>
    <source>
        <strain evidence="5">CGMCC 1.10685</strain>
    </source>
</reference>
<evidence type="ECO:0000313" key="6">
    <source>
        <dbReference type="Proteomes" id="UP000315112"/>
    </source>
</evidence>
<dbReference type="PANTHER" id="PTHR38340:SF1">
    <property type="entry name" value="S-LAYER PROTEIN"/>
    <property type="match status" value="1"/>
</dbReference>
<dbReference type="Pfam" id="PF00353">
    <property type="entry name" value="HemolysinCabind"/>
    <property type="match status" value="2"/>
</dbReference>
<evidence type="ECO:0000313" key="4">
    <source>
        <dbReference type="EMBL" id="QGZ39496.1"/>
    </source>
</evidence>
<dbReference type="Pfam" id="PF13946">
    <property type="entry name" value="DUF4214"/>
    <property type="match status" value="1"/>
</dbReference>
<evidence type="ECO:0000256" key="2">
    <source>
        <dbReference type="ARBA" id="ARBA00022525"/>
    </source>
</evidence>
<dbReference type="PRINTS" id="PR00313">
    <property type="entry name" value="CABNDNGRPT"/>
</dbReference>
<dbReference type="PANTHER" id="PTHR38340">
    <property type="entry name" value="S-LAYER PROTEIN"/>
    <property type="match status" value="1"/>
</dbReference>
<protein>
    <submittedName>
        <fullName evidence="4">DUF4214 domain-containing protein</fullName>
    </submittedName>
    <submittedName>
        <fullName evidence="5">Uncharacterized protein DUF4214</fullName>
    </submittedName>
</protein>